<keyword evidence="3" id="KW-1185">Reference proteome</keyword>
<name>A0A8E5MKP4_USTVR</name>
<dbReference type="Proteomes" id="UP000027002">
    <property type="component" value="Chromosome 6"/>
</dbReference>
<feature type="region of interest" description="Disordered" evidence="1">
    <location>
        <begin position="46"/>
        <end position="74"/>
    </location>
</feature>
<proteinExistence type="predicted"/>
<sequence length="131" mass="14725">MYQGFQHINKGLRACVSKLRSPSFWRGSSQRQYGVVGSGRYPTSKLVGTSSKEEAGAQARRVVGPTRLSQKSPGRYCRGCKSGLRPKGKSRIRGWLLEWSADESLNVPHRRWPRQPAKVQAQWRGGKKKSV</sequence>
<protein>
    <submittedName>
        <fullName evidence="2">Uncharacterized protein</fullName>
    </submittedName>
</protein>
<evidence type="ECO:0000313" key="2">
    <source>
        <dbReference type="EMBL" id="QUC23076.1"/>
    </source>
</evidence>
<evidence type="ECO:0000313" key="3">
    <source>
        <dbReference type="Proteomes" id="UP000027002"/>
    </source>
</evidence>
<organism evidence="2 3">
    <name type="scientific">Ustilaginoidea virens</name>
    <name type="common">Rice false smut fungus</name>
    <name type="synonym">Villosiclava virens</name>
    <dbReference type="NCBI Taxonomy" id="1159556"/>
    <lineage>
        <taxon>Eukaryota</taxon>
        <taxon>Fungi</taxon>
        <taxon>Dikarya</taxon>
        <taxon>Ascomycota</taxon>
        <taxon>Pezizomycotina</taxon>
        <taxon>Sordariomycetes</taxon>
        <taxon>Hypocreomycetidae</taxon>
        <taxon>Hypocreales</taxon>
        <taxon>Clavicipitaceae</taxon>
        <taxon>Ustilaginoidea</taxon>
    </lineage>
</organism>
<evidence type="ECO:0000256" key="1">
    <source>
        <dbReference type="SAM" id="MobiDB-lite"/>
    </source>
</evidence>
<dbReference type="GeneID" id="66068094"/>
<dbReference type="EMBL" id="CP072758">
    <property type="protein sequence ID" value="QUC23076.1"/>
    <property type="molecule type" value="Genomic_DNA"/>
</dbReference>
<dbReference type="RefSeq" id="XP_043000749.1">
    <property type="nucleotide sequence ID" value="XM_043144814.1"/>
</dbReference>
<dbReference type="KEGG" id="uvi:66068094"/>
<dbReference type="AlphaFoldDB" id="A0A8E5MKP4"/>
<accession>A0A8E5MKP4</accession>
<reference evidence="2" key="1">
    <citation type="submission" date="2020-03" db="EMBL/GenBank/DDBJ databases">
        <title>A mixture of massive structural variations and highly conserved coding sequences in Ustilaginoidea virens genome.</title>
        <authorList>
            <person name="Zhang K."/>
            <person name="Zhao Z."/>
            <person name="Zhang Z."/>
            <person name="Li Y."/>
            <person name="Hsiang T."/>
            <person name="Sun W."/>
        </authorList>
    </citation>
    <scope>NUCLEOTIDE SEQUENCE</scope>
    <source>
        <strain evidence="2">UV-8b</strain>
    </source>
</reference>
<gene>
    <name evidence="2" type="ORF">UV8b_07317</name>
</gene>